<dbReference type="InterPro" id="IPR011973">
    <property type="entry name" value="PaaD"/>
</dbReference>
<feature type="domain" description="Thioesterase" evidence="2">
    <location>
        <begin position="53"/>
        <end position="109"/>
    </location>
</feature>
<feature type="non-terminal residue" evidence="3">
    <location>
        <position position="209"/>
    </location>
</feature>
<evidence type="ECO:0000259" key="2">
    <source>
        <dbReference type="Pfam" id="PF03061"/>
    </source>
</evidence>
<sequence>MFDADQASQALGIEISELAPGSATVTVTVGETMVNGHGITHGGYVFCSRRRLALACNGYEDSAVAARADIRFLRPTRLGDTLTAVATEKARGGRSGIYDVTVRNGDTVVAEFRGDSRNHHPLKFSPRCFSSRRKFEGAGTVGKDCHRHTLQSPRKLMSPPVIARRTECPGSNRCTIAGIVTGTGWDGSLMRMGAISPLISEEVPSGATS</sequence>
<name>A0AA36FT44_9BILA</name>
<dbReference type="NCBIfam" id="TIGR02286">
    <property type="entry name" value="PaaD"/>
    <property type="match status" value="1"/>
</dbReference>
<dbReference type="SUPFAM" id="SSF54637">
    <property type="entry name" value="Thioesterase/thiol ester dehydrase-isomerase"/>
    <property type="match status" value="1"/>
</dbReference>
<organism evidence="3 4">
    <name type="scientific">Mesorhabditis spiculigera</name>
    <dbReference type="NCBI Taxonomy" id="96644"/>
    <lineage>
        <taxon>Eukaryota</taxon>
        <taxon>Metazoa</taxon>
        <taxon>Ecdysozoa</taxon>
        <taxon>Nematoda</taxon>
        <taxon>Chromadorea</taxon>
        <taxon>Rhabditida</taxon>
        <taxon>Rhabditina</taxon>
        <taxon>Rhabditomorpha</taxon>
        <taxon>Rhabditoidea</taxon>
        <taxon>Rhabditidae</taxon>
        <taxon>Mesorhabditinae</taxon>
        <taxon>Mesorhabditis</taxon>
    </lineage>
</organism>
<dbReference type="Pfam" id="PF03061">
    <property type="entry name" value="4HBT"/>
    <property type="match status" value="1"/>
</dbReference>
<dbReference type="InterPro" id="IPR003736">
    <property type="entry name" value="PAAI_dom"/>
</dbReference>
<dbReference type="EMBL" id="CATQJA010000056">
    <property type="protein sequence ID" value="CAJ0557620.1"/>
    <property type="molecule type" value="Genomic_DNA"/>
</dbReference>
<dbReference type="NCBIfam" id="TIGR00369">
    <property type="entry name" value="unchar_dom_1"/>
    <property type="match status" value="1"/>
</dbReference>
<keyword evidence="1" id="KW-0378">Hydrolase</keyword>
<accession>A0AA36FT44</accession>
<reference evidence="3" key="1">
    <citation type="submission" date="2023-06" db="EMBL/GenBank/DDBJ databases">
        <authorList>
            <person name="Delattre M."/>
        </authorList>
    </citation>
    <scope>NUCLEOTIDE SEQUENCE</scope>
    <source>
        <strain evidence="3">AF72</strain>
    </source>
</reference>
<dbReference type="GO" id="GO:0016289">
    <property type="term" value="F:acyl-CoA hydrolase activity"/>
    <property type="evidence" value="ECO:0007669"/>
    <property type="project" value="TreeGrafter"/>
</dbReference>
<dbReference type="Proteomes" id="UP001177023">
    <property type="component" value="Unassembled WGS sequence"/>
</dbReference>
<dbReference type="InterPro" id="IPR029069">
    <property type="entry name" value="HotDog_dom_sf"/>
</dbReference>
<evidence type="ECO:0000256" key="1">
    <source>
        <dbReference type="ARBA" id="ARBA00022801"/>
    </source>
</evidence>
<dbReference type="Gene3D" id="3.10.129.10">
    <property type="entry name" value="Hotdog Thioesterase"/>
    <property type="match status" value="1"/>
</dbReference>
<evidence type="ECO:0000313" key="3">
    <source>
        <dbReference type="EMBL" id="CAJ0557620.1"/>
    </source>
</evidence>
<keyword evidence="4" id="KW-1185">Reference proteome</keyword>
<comment type="caution">
    <text evidence="3">The sequence shown here is derived from an EMBL/GenBank/DDBJ whole genome shotgun (WGS) entry which is preliminary data.</text>
</comment>
<dbReference type="InterPro" id="IPR052723">
    <property type="entry name" value="Acyl-CoA_thioesterase_PaaI"/>
</dbReference>
<dbReference type="AlphaFoldDB" id="A0AA36FT44"/>
<gene>
    <name evidence="3" type="ORF">MSPICULIGERA_LOCUS378</name>
</gene>
<dbReference type="PANTHER" id="PTHR42856:SF1">
    <property type="entry name" value="ACYL-COENZYME A THIOESTERASE PAAI"/>
    <property type="match status" value="1"/>
</dbReference>
<evidence type="ECO:0000313" key="4">
    <source>
        <dbReference type="Proteomes" id="UP001177023"/>
    </source>
</evidence>
<dbReference type="InterPro" id="IPR006683">
    <property type="entry name" value="Thioestr_dom"/>
</dbReference>
<dbReference type="PANTHER" id="PTHR42856">
    <property type="entry name" value="ACYL-COENZYME A THIOESTERASE PAAI"/>
    <property type="match status" value="1"/>
</dbReference>
<proteinExistence type="predicted"/>
<dbReference type="CDD" id="cd03443">
    <property type="entry name" value="PaaI_thioesterase"/>
    <property type="match status" value="1"/>
</dbReference>
<protein>
    <recommendedName>
        <fullName evidence="2">Thioesterase domain-containing protein</fullName>
    </recommendedName>
</protein>